<sequence length="30" mass="3312">MLVDRDGMSFSVLEARYEVEGGDCEMEGGE</sequence>
<dbReference type="EMBL" id="ASHM01139778">
    <property type="protein sequence ID" value="PNX61048.1"/>
    <property type="molecule type" value="Genomic_DNA"/>
</dbReference>
<feature type="non-terminal residue" evidence="1">
    <location>
        <position position="30"/>
    </location>
</feature>
<comment type="caution">
    <text evidence="1">The sequence shown here is derived from an EMBL/GenBank/DDBJ whole genome shotgun (WGS) entry which is preliminary data.</text>
</comment>
<evidence type="ECO:0000313" key="1">
    <source>
        <dbReference type="EMBL" id="PNX61048.1"/>
    </source>
</evidence>
<dbReference type="AlphaFoldDB" id="A0A2K3K438"/>
<gene>
    <name evidence="1" type="ORF">L195_g060475</name>
</gene>
<dbReference type="Proteomes" id="UP000236291">
    <property type="component" value="Unassembled WGS sequence"/>
</dbReference>
<reference evidence="1 2" key="1">
    <citation type="journal article" date="2014" name="Am. J. Bot.">
        <title>Genome assembly and annotation for red clover (Trifolium pratense; Fabaceae).</title>
        <authorList>
            <person name="Istvanek J."/>
            <person name="Jaros M."/>
            <person name="Krenek A."/>
            <person name="Repkova J."/>
        </authorList>
    </citation>
    <scope>NUCLEOTIDE SEQUENCE [LARGE SCALE GENOMIC DNA]</scope>
    <source>
        <strain evidence="2">cv. Tatra</strain>
        <tissue evidence="1">Young leaves</tissue>
    </source>
</reference>
<proteinExistence type="predicted"/>
<organism evidence="1 2">
    <name type="scientific">Trifolium pratense</name>
    <name type="common">Red clover</name>
    <dbReference type="NCBI Taxonomy" id="57577"/>
    <lineage>
        <taxon>Eukaryota</taxon>
        <taxon>Viridiplantae</taxon>
        <taxon>Streptophyta</taxon>
        <taxon>Embryophyta</taxon>
        <taxon>Tracheophyta</taxon>
        <taxon>Spermatophyta</taxon>
        <taxon>Magnoliopsida</taxon>
        <taxon>eudicotyledons</taxon>
        <taxon>Gunneridae</taxon>
        <taxon>Pentapetalae</taxon>
        <taxon>rosids</taxon>
        <taxon>fabids</taxon>
        <taxon>Fabales</taxon>
        <taxon>Fabaceae</taxon>
        <taxon>Papilionoideae</taxon>
        <taxon>50 kb inversion clade</taxon>
        <taxon>NPAAA clade</taxon>
        <taxon>Hologalegina</taxon>
        <taxon>IRL clade</taxon>
        <taxon>Trifolieae</taxon>
        <taxon>Trifolium</taxon>
    </lineage>
</organism>
<accession>A0A2K3K438</accession>
<name>A0A2K3K438_TRIPR</name>
<protein>
    <submittedName>
        <fullName evidence="1">Uncharacterized protein</fullName>
    </submittedName>
</protein>
<reference evidence="1 2" key="2">
    <citation type="journal article" date="2017" name="Front. Plant Sci.">
        <title>Gene Classification and Mining of Molecular Markers Useful in Red Clover (Trifolium pratense) Breeding.</title>
        <authorList>
            <person name="Istvanek J."/>
            <person name="Dluhosova J."/>
            <person name="Dluhos P."/>
            <person name="Patkova L."/>
            <person name="Nedelnik J."/>
            <person name="Repkova J."/>
        </authorList>
    </citation>
    <scope>NUCLEOTIDE SEQUENCE [LARGE SCALE GENOMIC DNA]</scope>
    <source>
        <strain evidence="2">cv. Tatra</strain>
        <tissue evidence="1">Young leaves</tissue>
    </source>
</reference>
<evidence type="ECO:0000313" key="2">
    <source>
        <dbReference type="Proteomes" id="UP000236291"/>
    </source>
</evidence>